<keyword evidence="1" id="KW-0175">Coiled coil</keyword>
<sequence length="140" mass="17115">MTSKYYYGQFTEEHLKLLKTGISLYNEEKFWECHEEVEDLWLADYGDDARYVYWVVIQVATSLYHYLDDNLNGAEGMIRKAKRKLEICEKKNVETELLYKYLSWEKFKKIIRKIPEKSKIEDYNELYSFKFKNPNHWDKL</sequence>
<dbReference type="Proteomes" id="UP000008963">
    <property type="component" value="Chromosome"/>
</dbReference>
<name>E1X382_HALMS</name>
<keyword evidence="3" id="KW-1185">Reference proteome</keyword>
<dbReference type="RefSeq" id="WP_014242966.1">
    <property type="nucleotide sequence ID" value="NC_016620.1"/>
</dbReference>
<dbReference type="Pfam" id="PF03745">
    <property type="entry name" value="DUF309"/>
    <property type="match status" value="1"/>
</dbReference>
<dbReference type="STRING" id="862908.BMS_0247"/>
<evidence type="ECO:0000313" key="2">
    <source>
        <dbReference type="EMBL" id="CBW25177.1"/>
    </source>
</evidence>
<gene>
    <name evidence="2" type="ordered locus">BMS_0247</name>
</gene>
<dbReference type="InterPro" id="IPR005500">
    <property type="entry name" value="DUF309"/>
</dbReference>
<dbReference type="PATRIC" id="fig|862908.3.peg.238"/>
<dbReference type="PANTHER" id="PTHR34796:SF1">
    <property type="entry name" value="EXPRESSED PROTEIN"/>
    <property type="match status" value="1"/>
</dbReference>
<accession>E1X382</accession>
<dbReference type="EMBL" id="FQ312005">
    <property type="protein sequence ID" value="CBW25177.1"/>
    <property type="molecule type" value="Genomic_DNA"/>
</dbReference>
<dbReference type="AlphaFoldDB" id="E1X382"/>
<evidence type="ECO:0000256" key="1">
    <source>
        <dbReference type="SAM" id="Coils"/>
    </source>
</evidence>
<proteinExistence type="predicted"/>
<dbReference type="OrthoDB" id="9799942at2"/>
<protein>
    <recommendedName>
        <fullName evidence="4">DUF309 domain-containing protein</fullName>
    </recommendedName>
</protein>
<dbReference type="KEGG" id="bmx:BMS_0247"/>
<dbReference type="Gene3D" id="1.10.3450.10">
    <property type="entry name" value="TTHA0068-like"/>
    <property type="match status" value="1"/>
</dbReference>
<feature type="coiled-coil region" evidence="1">
    <location>
        <begin position="71"/>
        <end position="98"/>
    </location>
</feature>
<dbReference type="HOGENOM" id="CLU_1832374_0_0_7"/>
<reference evidence="3" key="1">
    <citation type="journal article" date="2013" name="ISME J.">
        <title>A small predatory core genome in the divergent marine Bacteriovorax marinus SJ and the terrestrial Bdellovibrio bacteriovorus.</title>
        <authorList>
            <person name="Crossman L.C."/>
            <person name="Chen H."/>
            <person name="Cerdeno-Tarraga A.M."/>
            <person name="Brooks K."/>
            <person name="Quail M.A."/>
            <person name="Pineiro S.A."/>
            <person name="Hobley L."/>
            <person name="Sockett R.E."/>
            <person name="Bentley S.D."/>
            <person name="Parkhill J."/>
            <person name="Williams H.N."/>
            <person name="Stine O.C."/>
        </authorList>
    </citation>
    <scope>NUCLEOTIDE SEQUENCE [LARGE SCALE GENOMIC DNA]</scope>
    <source>
        <strain evidence="3">ATCC BAA-682 / DSM 15412 / SJ</strain>
    </source>
</reference>
<evidence type="ECO:0000313" key="3">
    <source>
        <dbReference type="Proteomes" id="UP000008963"/>
    </source>
</evidence>
<dbReference type="InterPro" id="IPR023203">
    <property type="entry name" value="TTHA0068_sf"/>
</dbReference>
<dbReference type="PANTHER" id="PTHR34796">
    <property type="entry name" value="EXPRESSED PROTEIN"/>
    <property type="match status" value="1"/>
</dbReference>
<evidence type="ECO:0008006" key="4">
    <source>
        <dbReference type="Google" id="ProtNLM"/>
    </source>
</evidence>
<organism evidence="2 3">
    <name type="scientific">Halobacteriovorax marinus (strain ATCC BAA-682 / DSM 15412 / SJ)</name>
    <name type="common">Bacteriovorax marinus</name>
    <dbReference type="NCBI Taxonomy" id="862908"/>
    <lineage>
        <taxon>Bacteria</taxon>
        <taxon>Pseudomonadati</taxon>
        <taxon>Bdellovibrionota</taxon>
        <taxon>Bacteriovoracia</taxon>
        <taxon>Bacteriovoracales</taxon>
        <taxon>Halobacteriovoraceae</taxon>
        <taxon>Halobacteriovorax</taxon>
    </lineage>
</organism>
<dbReference type="SUPFAM" id="SSF140663">
    <property type="entry name" value="TTHA0068-like"/>
    <property type="match status" value="1"/>
</dbReference>
<dbReference type="eggNOG" id="COG1547">
    <property type="taxonomic scope" value="Bacteria"/>
</dbReference>